<evidence type="ECO:0008006" key="3">
    <source>
        <dbReference type="Google" id="ProtNLM"/>
    </source>
</evidence>
<evidence type="ECO:0000313" key="2">
    <source>
        <dbReference type="Proteomes" id="UP001237642"/>
    </source>
</evidence>
<dbReference type="AlphaFoldDB" id="A0AAD8J7D2"/>
<evidence type="ECO:0000313" key="1">
    <source>
        <dbReference type="EMBL" id="KAK1398571.1"/>
    </source>
</evidence>
<comment type="caution">
    <text evidence="1">The sequence shown here is derived from an EMBL/GenBank/DDBJ whole genome shotgun (WGS) entry which is preliminary data.</text>
</comment>
<reference evidence="1" key="1">
    <citation type="submission" date="2023-02" db="EMBL/GenBank/DDBJ databases">
        <title>Genome of toxic invasive species Heracleum sosnowskyi carries increased number of genes despite the absence of recent whole-genome duplications.</title>
        <authorList>
            <person name="Schelkunov M."/>
            <person name="Shtratnikova V."/>
            <person name="Makarenko M."/>
            <person name="Klepikova A."/>
            <person name="Omelchenko D."/>
            <person name="Novikova G."/>
            <person name="Obukhova E."/>
            <person name="Bogdanov V."/>
            <person name="Penin A."/>
            <person name="Logacheva M."/>
        </authorList>
    </citation>
    <scope>NUCLEOTIDE SEQUENCE</scope>
    <source>
        <strain evidence="1">Hsosn_3</strain>
        <tissue evidence="1">Leaf</tissue>
    </source>
</reference>
<reference evidence="1" key="2">
    <citation type="submission" date="2023-05" db="EMBL/GenBank/DDBJ databases">
        <authorList>
            <person name="Schelkunov M.I."/>
        </authorList>
    </citation>
    <scope>NUCLEOTIDE SEQUENCE</scope>
    <source>
        <strain evidence="1">Hsosn_3</strain>
        <tissue evidence="1">Leaf</tissue>
    </source>
</reference>
<accession>A0AAD8J7D2</accession>
<keyword evidence="2" id="KW-1185">Reference proteome</keyword>
<name>A0AAD8J7D2_9APIA</name>
<organism evidence="1 2">
    <name type="scientific">Heracleum sosnowskyi</name>
    <dbReference type="NCBI Taxonomy" id="360622"/>
    <lineage>
        <taxon>Eukaryota</taxon>
        <taxon>Viridiplantae</taxon>
        <taxon>Streptophyta</taxon>
        <taxon>Embryophyta</taxon>
        <taxon>Tracheophyta</taxon>
        <taxon>Spermatophyta</taxon>
        <taxon>Magnoliopsida</taxon>
        <taxon>eudicotyledons</taxon>
        <taxon>Gunneridae</taxon>
        <taxon>Pentapetalae</taxon>
        <taxon>asterids</taxon>
        <taxon>campanulids</taxon>
        <taxon>Apiales</taxon>
        <taxon>Apiaceae</taxon>
        <taxon>Apioideae</taxon>
        <taxon>apioid superclade</taxon>
        <taxon>Tordylieae</taxon>
        <taxon>Tordyliinae</taxon>
        <taxon>Heracleum</taxon>
    </lineage>
</organism>
<dbReference type="EMBL" id="JAUIZM010000002">
    <property type="protein sequence ID" value="KAK1398571.1"/>
    <property type="molecule type" value="Genomic_DNA"/>
</dbReference>
<protein>
    <recommendedName>
        <fullName evidence="3">Reverse transcriptase zinc-binding domain-containing protein</fullName>
    </recommendedName>
</protein>
<proteinExistence type="predicted"/>
<dbReference type="Proteomes" id="UP001237642">
    <property type="component" value="Unassembled WGS sequence"/>
</dbReference>
<gene>
    <name evidence="1" type="ORF">POM88_008434</name>
</gene>
<sequence>MNAISLEDEEEGCLDIGGYTDNIREVETVRQGAFKGIPNLQNPILNAGKKQTDNLGAENGKIKGQSSGDNLAVIETKKRRTSEDSDTNERNKDIIMGTENDILTVINEDTLNNINDSKNGFVAAQDLVKQGVSCNVGDGHSIPIMGVPWLPNEIDPYIHTTSESLVNQKVNALMVTGTKQWDDDLISDIFVDRDAQLIMSIPISDGINDNWFWRKDKLGIYSVKSAYLMLQTADERSRNSNSGFWRKLWNLKIPLKVKHFLWRVRAKLRVITGEYQSFGEWLQNVFDHSTTEEIKSTVMLCWMIWKNRNDLVWSQKSSSAQELVYSAFSILNQWQAVQDSVVVVSLGFLFPEDGQTSWQAPAQNKVKINTDAALFKNTNRYIRLNA</sequence>